<dbReference type="PANTHER" id="PTHR17695">
    <property type="entry name" value="SMALL SUBUNIT PROCESSOME COMPONENT 20 HOMOLOG"/>
    <property type="match status" value="1"/>
</dbReference>
<dbReference type="SUPFAM" id="SSF48371">
    <property type="entry name" value="ARM repeat"/>
    <property type="match status" value="3"/>
</dbReference>
<keyword evidence="3" id="KW-1185">Reference proteome</keyword>
<dbReference type="InterPro" id="IPR046523">
    <property type="entry name" value="UTP20_dom"/>
</dbReference>
<dbReference type="GO" id="GO:0032040">
    <property type="term" value="C:small-subunit processome"/>
    <property type="evidence" value="ECO:0007669"/>
    <property type="project" value="TreeGrafter"/>
</dbReference>
<organism evidence="2 3">
    <name type="scientific">Babesia gibsoni</name>
    <dbReference type="NCBI Taxonomy" id="33632"/>
    <lineage>
        <taxon>Eukaryota</taxon>
        <taxon>Sar</taxon>
        <taxon>Alveolata</taxon>
        <taxon>Apicomplexa</taxon>
        <taxon>Aconoidasida</taxon>
        <taxon>Piroplasmida</taxon>
        <taxon>Babesiidae</taxon>
        <taxon>Babesia</taxon>
    </lineage>
</organism>
<dbReference type="PANTHER" id="PTHR17695:SF11">
    <property type="entry name" value="SMALL SUBUNIT PROCESSOME COMPONENT 20 HOMOLOG"/>
    <property type="match status" value="1"/>
</dbReference>
<dbReference type="Pfam" id="PF20416">
    <property type="entry name" value="UTP20"/>
    <property type="match status" value="1"/>
</dbReference>
<evidence type="ECO:0000259" key="1">
    <source>
        <dbReference type="Pfam" id="PF20416"/>
    </source>
</evidence>
<dbReference type="InterPro" id="IPR016024">
    <property type="entry name" value="ARM-type_fold"/>
</dbReference>
<sequence length="2610" mass="297408">MTNPGKFKFVSASKKSRSLSATAFKDIGLIIGSDGPVEERRFFIQNLRNTLRSKDLVKHKQALKDILHRYEVLEEESFAGTVAFTEWSKFVISSLLSCADSANNLELRAICKLLAIFFKDYGNQSFVVAPLGELLRILEKNPDGNAEAIFSLISTHFSLNSRYMKDDINEVLSEFTPWLKHKHKLIRRLSMESLSLLLRRQPETRSFPVICRLLCLEGSEHLLFGIIKNVQGAVTTKMQPLFKHLLKSISQCSFKPPEGMDALMANVAVSRAVRHCLFMLVHHCKAKPPDIEWLDTVYEELIGALKDSNLHFTTVASYSVAAELAVEMFCSFTKSKDFKIKDMPLMKEGQAFDAMLSHFLIPLLSFAKESSPGRHSLFDEICQLLVRIVRASCEATDVLSNRFSDVLHQLLHFIKDAPNTNHLMVLLEWRLKGDNLIHISHFLLVISTLLDSKDIFHPVFINPMVNSKIVECIKSSLDTLAGCDRNTLSKESLFECYYHNMSIIFGCLNGLSSISSLRMKMKAPPIILEKALLENILKECFVSFKDMEDSRLTVEVVLICIRFMDKSEHSFWIDSLVDVVKCTPSLLLNSRLLNELICNFNKSMCPLAQQIVDMLPDFRCDFRKASLGFFMRLFEDKGIELSPLRTLLDMESLEVTLDNERKKALLMTKCVEALQPNIGTTDEQQLLLSVISKVLLSQFYVKYSPIWEAASDTYEKLVLKIVNDFKGNMAAFRHSVLESMWKESFTLIETKKEKPMEYEGLPDFVVSFIPNNSYEYTDQVTMQRELLRLITRIVSHRDNKPQCIQALSSYTYSQMIEESKKDFRKHALVALSMVLQKYKTHGILEELVDICIRDGISSNDPVIREACLIIISRKHTGIDMKRLQVVATAPDQRVIHDDADGLYENIEDIESREISIGIEIRMFVPRILQHSKQMHGKGILEYMSRWQPRYLTLVILELIPSRFSKLFYGSTKDDDAYFKRMMGVLGFNDSVTKKPPIQRAIRTIGVMVKRMKKNLSEQAIPLMQLCCSILTECTTKSSDQGEDINMDFNVESLITSTISLMVDLIKMFDTSFPNFLDVLANYSDLLAIMLEKHKDILPLIACLTERTEYLNKVCTELFSNGFHHLFNRKATPLVISIIEDIYCPQKGTTEHSKDSALVSALVVESGTVLDCIKYYKPVAANVIKGILYLPIDEAMRNMCLTIVMSNLTSLKALSLHKESGKSPNYDAFKSLRNLLDCMKICTPLITNKEKGYINRIWDFVNECLFYIGDITCRNTACTILSLLPVEEEGLEVVIKALLRMNETKSGSMDDRIDLEANCHELANLTNALKDHVAKPKVLYTALLHSLFLLLFGHKDPGVRRCVLNFTFTIMHLICKSLDNTSVSEPLNYQNTTTNCDYMDKSETPYVTLLFRGIFPFIQRCMSGLHSRESLFMVSVELLENFTKIFSQNVKCKVIFGTNLHGDLLCDEVAECLSNLRGVHKYNRNQGLKKLKDLISRADVFSNETVYRIVIPICMQFLFKSEAENYSLFGETSRDCLIACATHLPISSLFKFLKTLVETYQRRRNVTALETFSYIVRGIPAPEGPDKSSTLFSEDEDFERGQLLVQMFRRMLMRSQHNSEDLACPEVFEALGALLRHFSESVRASEIIKHSRLLGKSLSSRSRAARRYARTAIIKFVQCMGFCYIPLVIKELSSSLTRGFQLQVLIYTTHCMLSTLFKADQSLRLSRSDGIQSMLQMITSELVMRQERQDKKFKIDEGKHPKALILIELLGEFGDLDVCLSVCSYLWSILKGEWKMSSTEGFEYSVKFLNSVEHLISSAIRGFIANKHIDIYHLGNALFYGHLTYVRGMLSSIEKNLSADVLANYRLWENVSREALSRMLSYDNKTDSTNDGSADVNSVAISKREEHFMLYPGASTGRALKGKKRMGFDDGIIAPIFVNSALRLYSHHLSSTRNSLEKESNSSFFSCDDVYEKKSYDLSIVSVPLEATAQGILLCLISEDLKLQRPSASCLMYICDSDSSFVNLCGPILSEHLIDRLGSMQTFGSEDLAKDYVRLTCMMLRSDSNKLLFKAWERKGKSNDLVDGLLLQIESNLDRPGLQVPLLKLFCVLFQLHKETDNLSKSFYEVFNEIFVRMVKGNFTPSALRLSSRVVSQLLIVAPMEDNNRSKRFGMLLKHITSESGVVRIAVLECIHQFLKGISKKGAWKRHSEMVGIAIAMQMESESDMQCKLKMASVISTIWKDSSSDNKKDFLECVAHFLGKSSEHKEAVFAYILFHCISQETSLSWLKKSRILETCMGFLSSLEDDNSDHTKYRKLAWQAPYYWLRILDHLLQLPMGLEALMTSNENMELKDSTTLVMNKIWNYNKRTALASNHPWIRAASLRVLGRVMYNDSVYDKISREYGGNIYNIARSPLRLLSDESNMIERHLKLGLAVKESLMVMINQMLRITTKGDDNVGRVVASLCYSLRNGLGKPRQHYRRIDITLFLFEGFAKSTGAYKKHLRTPMLRVIIALTRAGACKPYYRIPAPKREGDEESYSSSVGISDRANEIISTIEAGFDLINAGSEYLKLLGFAREFVMQKKMLRKTKAKMMFHRKPKPAKNRLKGIKRRRE</sequence>
<dbReference type="Proteomes" id="UP001230268">
    <property type="component" value="Unassembled WGS sequence"/>
</dbReference>
<protein>
    <recommendedName>
        <fullName evidence="1">U3 small nucleolar RNA-associated protein 20 domain-containing protein</fullName>
    </recommendedName>
</protein>
<proteinExistence type="predicted"/>
<evidence type="ECO:0000313" key="2">
    <source>
        <dbReference type="EMBL" id="KAK1441977.1"/>
    </source>
</evidence>
<accession>A0AAD8PD94</accession>
<dbReference type="InterPro" id="IPR052575">
    <property type="entry name" value="SSU_processome_comp_20"/>
</dbReference>
<feature type="domain" description="U3 small nucleolar RNA-associated protein 20" evidence="1">
    <location>
        <begin position="1616"/>
        <end position="1830"/>
    </location>
</feature>
<reference evidence="2" key="1">
    <citation type="submission" date="2023-08" db="EMBL/GenBank/DDBJ databases">
        <title>Draft sequence of the Babesia gibsoni genome.</title>
        <authorList>
            <person name="Yamagishi J.Y."/>
            <person name="Xuan X.X."/>
        </authorList>
    </citation>
    <scope>NUCLEOTIDE SEQUENCE</scope>
    <source>
        <strain evidence="2">Azabu</strain>
    </source>
</reference>
<dbReference type="EMBL" id="JAVEPI010000004">
    <property type="protein sequence ID" value="KAK1441977.1"/>
    <property type="molecule type" value="Genomic_DNA"/>
</dbReference>
<dbReference type="GO" id="GO:0030686">
    <property type="term" value="C:90S preribosome"/>
    <property type="evidence" value="ECO:0007669"/>
    <property type="project" value="TreeGrafter"/>
</dbReference>
<gene>
    <name evidence="2" type="ORF">BgAZ_400070</name>
</gene>
<name>A0AAD8PD94_BABGI</name>
<evidence type="ECO:0000313" key="3">
    <source>
        <dbReference type="Proteomes" id="UP001230268"/>
    </source>
</evidence>
<comment type="caution">
    <text evidence="2">The sequence shown here is derived from an EMBL/GenBank/DDBJ whole genome shotgun (WGS) entry which is preliminary data.</text>
</comment>